<dbReference type="SUPFAM" id="SSF54001">
    <property type="entry name" value="Cysteine proteinases"/>
    <property type="match status" value="1"/>
</dbReference>
<evidence type="ECO:0000256" key="2">
    <source>
        <dbReference type="ARBA" id="ARBA00022670"/>
    </source>
</evidence>
<protein>
    <recommendedName>
        <fullName evidence="5">Ubiquitin-like protease family profile domain-containing protein</fullName>
    </recommendedName>
</protein>
<accession>A0A9Q1QLS9</accession>
<keyword evidence="2" id="KW-0645">Protease</keyword>
<dbReference type="GO" id="GO:0006508">
    <property type="term" value="P:proteolysis"/>
    <property type="evidence" value="ECO:0007669"/>
    <property type="project" value="UniProtKB-KW"/>
</dbReference>
<dbReference type="InterPro" id="IPR003653">
    <property type="entry name" value="Peptidase_C48_C"/>
</dbReference>
<evidence type="ECO:0000313" key="6">
    <source>
        <dbReference type="EMBL" id="KAJ8444750.1"/>
    </source>
</evidence>
<dbReference type="Gene3D" id="3.40.395.10">
    <property type="entry name" value="Adenoviral Proteinase, Chain A"/>
    <property type="match status" value="1"/>
</dbReference>
<organism evidence="6 7">
    <name type="scientific">Carnegiea gigantea</name>
    <dbReference type="NCBI Taxonomy" id="171969"/>
    <lineage>
        <taxon>Eukaryota</taxon>
        <taxon>Viridiplantae</taxon>
        <taxon>Streptophyta</taxon>
        <taxon>Embryophyta</taxon>
        <taxon>Tracheophyta</taxon>
        <taxon>Spermatophyta</taxon>
        <taxon>Magnoliopsida</taxon>
        <taxon>eudicotyledons</taxon>
        <taxon>Gunneridae</taxon>
        <taxon>Pentapetalae</taxon>
        <taxon>Caryophyllales</taxon>
        <taxon>Cactineae</taxon>
        <taxon>Cactaceae</taxon>
        <taxon>Cactoideae</taxon>
        <taxon>Echinocereeae</taxon>
        <taxon>Carnegiea</taxon>
    </lineage>
</organism>
<dbReference type="GO" id="GO:0008234">
    <property type="term" value="F:cysteine-type peptidase activity"/>
    <property type="evidence" value="ECO:0007669"/>
    <property type="project" value="InterPro"/>
</dbReference>
<keyword evidence="7" id="KW-1185">Reference proteome</keyword>
<dbReference type="EMBL" id="JAKOGI010000090">
    <property type="protein sequence ID" value="KAJ8444750.1"/>
    <property type="molecule type" value="Genomic_DNA"/>
</dbReference>
<evidence type="ECO:0000256" key="4">
    <source>
        <dbReference type="SAM" id="SignalP"/>
    </source>
</evidence>
<dbReference type="InterPro" id="IPR038765">
    <property type="entry name" value="Papain-like_cys_pep_sf"/>
</dbReference>
<feature type="chain" id="PRO_5040272044" description="Ubiquitin-like protease family profile domain-containing protein" evidence="4">
    <location>
        <begin position="23"/>
        <end position="238"/>
    </location>
</feature>
<keyword evidence="3" id="KW-0378">Hydrolase</keyword>
<dbReference type="Pfam" id="PF02902">
    <property type="entry name" value="Peptidase_C48"/>
    <property type="match status" value="1"/>
</dbReference>
<feature type="signal peptide" evidence="4">
    <location>
        <begin position="1"/>
        <end position="22"/>
    </location>
</feature>
<comment type="similarity">
    <text evidence="1">Belongs to the peptidase C48 family.</text>
</comment>
<evidence type="ECO:0000256" key="1">
    <source>
        <dbReference type="ARBA" id="ARBA00005234"/>
    </source>
</evidence>
<evidence type="ECO:0000259" key="5">
    <source>
        <dbReference type="Pfam" id="PF02902"/>
    </source>
</evidence>
<dbReference type="AlphaFoldDB" id="A0A9Q1QLS9"/>
<evidence type="ECO:0000256" key="3">
    <source>
        <dbReference type="ARBA" id="ARBA00022801"/>
    </source>
</evidence>
<comment type="caution">
    <text evidence="6">The sequence shown here is derived from an EMBL/GenBank/DDBJ whole genome shotgun (WGS) entry which is preliminary data.</text>
</comment>
<evidence type="ECO:0000313" key="7">
    <source>
        <dbReference type="Proteomes" id="UP001153076"/>
    </source>
</evidence>
<reference evidence="6" key="1">
    <citation type="submission" date="2022-04" db="EMBL/GenBank/DDBJ databases">
        <title>Carnegiea gigantea Genome sequencing and assembly v2.</title>
        <authorList>
            <person name="Copetti D."/>
            <person name="Sanderson M.J."/>
            <person name="Burquez A."/>
            <person name="Wojciechowski M.F."/>
        </authorList>
    </citation>
    <scope>NUCLEOTIDE SEQUENCE</scope>
    <source>
        <strain evidence="6">SGP5-SGP5p</strain>
        <tissue evidence="6">Aerial part</tissue>
    </source>
</reference>
<dbReference type="Proteomes" id="UP001153076">
    <property type="component" value="Unassembled WGS sequence"/>
</dbReference>
<sequence>MVALRLEWLLMVETWQWKSVVGYAGEGLGWQTMVGDSKQIGKQQLLRRVVQMDGDGAGGGNGGVGRELVVYVLCVGDLEEDGDGKLIYMGGSTKCILLKEGMAMEEGCPDEDKRTTLLALPCIAVRTVDASPSSAAVVSQLKPLSEYSKKVAASLTLMRTDLYTDILTWEVIDVDCPRQNNGYDCGGFVMIFMDVLAVNARAMCFNQDDVQHLRDKCLADVLIDRIRNFPHSLTSPYF</sequence>
<dbReference type="OrthoDB" id="1694156at2759"/>
<name>A0A9Q1QLS9_9CARY</name>
<proteinExistence type="inferred from homology"/>
<feature type="domain" description="Ubiquitin-like protease family profile" evidence="5">
    <location>
        <begin position="165"/>
        <end position="217"/>
    </location>
</feature>
<gene>
    <name evidence="6" type="ORF">Cgig2_033758</name>
</gene>
<keyword evidence="4" id="KW-0732">Signal</keyword>